<dbReference type="Proteomes" id="UP000031166">
    <property type="component" value="Unassembled WGS sequence"/>
</dbReference>
<dbReference type="InterPro" id="IPR036412">
    <property type="entry name" value="HAD-like_sf"/>
</dbReference>
<dbReference type="SUPFAM" id="SSF56784">
    <property type="entry name" value="HAD-like"/>
    <property type="match status" value="1"/>
</dbReference>
<protein>
    <submittedName>
        <fullName evidence="1">Phosphoserine phosphatase</fullName>
    </submittedName>
</protein>
<dbReference type="EMBL" id="JWSY01000019">
    <property type="protein sequence ID" value="KIC56879.1"/>
    <property type="molecule type" value="Genomic_DNA"/>
</dbReference>
<accession>A0A0B4C762</accession>
<evidence type="ECO:0000313" key="2">
    <source>
        <dbReference type="Proteomes" id="UP000031166"/>
    </source>
</evidence>
<dbReference type="RefSeq" id="WP_039246730.1">
    <property type="nucleotide sequence ID" value="NZ_JWSY01000019.1"/>
</dbReference>
<organism evidence="1 2">
    <name type="scientific">Brevundimonas nasdae</name>
    <dbReference type="NCBI Taxonomy" id="172043"/>
    <lineage>
        <taxon>Bacteria</taxon>
        <taxon>Pseudomonadati</taxon>
        <taxon>Pseudomonadota</taxon>
        <taxon>Alphaproteobacteria</taxon>
        <taxon>Caulobacterales</taxon>
        <taxon>Caulobacteraceae</taxon>
        <taxon>Brevundimonas</taxon>
    </lineage>
</organism>
<comment type="caution">
    <text evidence="1">The sequence shown here is derived from an EMBL/GenBank/DDBJ whole genome shotgun (WGS) entry which is preliminary data.</text>
</comment>
<reference evidence="1 2" key="1">
    <citation type="submission" date="2014-12" db="EMBL/GenBank/DDBJ databases">
        <title>Genome sequencing of Brevundimonas nasdae TPW30.</title>
        <authorList>
            <person name="Tan P.W."/>
            <person name="Chan K.-G."/>
        </authorList>
    </citation>
    <scope>NUCLEOTIDE SEQUENCE [LARGE SCALE GENOMIC DNA]</scope>
    <source>
        <strain evidence="1 2">TPW30</strain>
    </source>
</reference>
<dbReference type="Gene3D" id="3.40.50.1000">
    <property type="entry name" value="HAD superfamily/HAD-like"/>
    <property type="match status" value="1"/>
</dbReference>
<dbReference type="AlphaFoldDB" id="A0A0B4C762"/>
<evidence type="ECO:0000313" key="1">
    <source>
        <dbReference type="EMBL" id="KIC56879.1"/>
    </source>
</evidence>
<name>A0A0B4C762_9CAUL</name>
<sequence>MSDTAEPKTPLLKTALIYDFDGTLARGNMQEVSFIPSVGMGIGAFWEEAERLTKDADGDGILMYMQLMLHHARQNGAPVTRETLRQHGEAVALFEGLKDLSWFDRMNAFGAKYGLEIEHYIISAGLEEMIDGTPIRPALTHVFASHYVYDDKGEAAWPAVGVNYTTKTQYLFRINKGVKNHWEHERINHFIPDDERAVPFDRMIFIGDGDTDVPTMKMMHTKGGFSIAVYDPRSNERDQKKVYSLISEDRVNFVAAADYREGSALDLIVKGLVGRIAINAGSMPADTAD</sequence>
<dbReference type="STRING" id="172043.RM53_10970"/>
<dbReference type="Pfam" id="PF12710">
    <property type="entry name" value="HAD"/>
    <property type="match status" value="1"/>
</dbReference>
<proteinExistence type="predicted"/>
<gene>
    <name evidence="1" type="ORF">RM53_10970</name>
</gene>
<dbReference type="InterPro" id="IPR023214">
    <property type="entry name" value="HAD_sf"/>
</dbReference>